<sequence>MIKVKLELLANLPKSNIEVYDNINRIPLLLTVDTSMHKEESIYCRNLNGENFLELWFNKRDKKLKEVDLLALQENTVKIVEKISLPEDNSYYSCLIEINESVLEFSSPMIILRSDVSINILFKPIEEYNITYHYLTKECYIGITPDNYLISVGLSLGKEQIVNIFGF</sequence>
<accession>A0A2S8A4J3</accession>
<protein>
    <submittedName>
        <fullName evidence="1">Uncharacterized protein</fullName>
    </submittedName>
</protein>
<dbReference type="OrthoDB" id="9964194at2"/>
<evidence type="ECO:0000313" key="2">
    <source>
        <dbReference type="Proteomes" id="UP000238042"/>
    </source>
</evidence>
<dbReference type="AlphaFoldDB" id="A0A2S8A4J3"/>
<dbReference type="EMBL" id="PSZM01000047">
    <property type="protein sequence ID" value="PQL89479.1"/>
    <property type="molecule type" value="Genomic_DNA"/>
</dbReference>
<organism evidence="1 2">
    <name type="scientific">Apibacter adventoris</name>
    <dbReference type="NCBI Taxonomy" id="1679466"/>
    <lineage>
        <taxon>Bacteria</taxon>
        <taxon>Pseudomonadati</taxon>
        <taxon>Bacteroidota</taxon>
        <taxon>Flavobacteriia</taxon>
        <taxon>Flavobacteriales</taxon>
        <taxon>Weeksellaceae</taxon>
        <taxon>Apibacter</taxon>
    </lineage>
</organism>
<comment type="caution">
    <text evidence="1">The sequence shown here is derived from an EMBL/GenBank/DDBJ whole genome shotgun (WGS) entry which is preliminary data.</text>
</comment>
<proteinExistence type="predicted"/>
<name>A0A2S8A4J3_9FLAO</name>
<dbReference type="RefSeq" id="WP_105247861.1">
    <property type="nucleotide sequence ID" value="NZ_PSZM01000047.1"/>
</dbReference>
<reference evidence="1 2" key="1">
    <citation type="submission" date="2018-02" db="EMBL/GenBank/DDBJ databases">
        <title>Genome sequences of Apibacter spp., gut symbionts of Asian honey bees.</title>
        <authorList>
            <person name="Kwong W.K."/>
            <person name="Steele M.I."/>
            <person name="Moran N.A."/>
        </authorList>
    </citation>
    <scope>NUCLEOTIDE SEQUENCE [LARGE SCALE GENOMIC DNA]</scope>
    <source>
        <strain evidence="2">wkB301</strain>
    </source>
</reference>
<evidence type="ECO:0000313" key="1">
    <source>
        <dbReference type="EMBL" id="PQL89479.1"/>
    </source>
</evidence>
<gene>
    <name evidence="1" type="ORF">C4S77_12625</name>
</gene>
<keyword evidence="2" id="KW-1185">Reference proteome</keyword>
<dbReference type="Proteomes" id="UP000238042">
    <property type="component" value="Unassembled WGS sequence"/>
</dbReference>